<dbReference type="EMBL" id="JBGBPQ010000008">
    <property type="protein sequence ID" value="KAL1521000.1"/>
    <property type="molecule type" value="Genomic_DNA"/>
</dbReference>
<comment type="caution">
    <text evidence="3">The sequence shown here is derived from an EMBL/GenBank/DDBJ whole genome shotgun (WGS) entry which is preliminary data.</text>
</comment>
<evidence type="ECO:0000256" key="2">
    <source>
        <dbReference type="SAM" id="SignalP"/>
    </source>
</evidence>
<keyword evidence="4" id="KW-1185">Reference proteome</keyword>
<reference evidence="3 4" key="1">
    <citation type="journal article" date="2024" name="Science">
        <title>Giant polyketide synthase enzymes in the biosynthesis of giant marine polyether toxins.</title>
        <authorList>
            <person name="Fallon T.R."/>
            <person name="Shende V.V."/>
            <person name="Wierzbicki I.H."/>
            <person name="Pendleton A.L."/>
            <person name="Watervoot N.F."/>
            <person name="Auber R.P."/>
            <person name="Gonzalez D.J."/>
            <person name="Wisecaver J.H."/>
            <person name="Moore B.S."/>
        </authorList>
    </citation>
    <scope>NUCLEOTIDE SEQUENCE [LARGE SCALE GENOMIC DNA]</scope>
    <source>
        <strain evidence="3 4">12B1</strain>
    </source>
</reference>
<dbReference type="Proteomes" id="UP001515480">
    <property type="component" value="Unassembled WGS sequence"/>
</dbReference>
<protein>
    <recommendedName>
        <fullName evidence="5">Thioredoxin domain-containing protein</fullName>
    </recommendedName>
</protein>
<gene>
    <name evidence="3" type="ORF">AB1Y20_022557</name>
</gene>
<accession>A0AB34JHC1</accession>
<evidence type="ECO:0000256" key="1">
    <source>
        <dbReference type="SAM" id="MobiDB-lite"/>
    </source>
</evidence>
<feature type="signal peptide" evidence="2">
    <location>
        <begin position="1"/>
        <end position="25"/>
    </location>
</feature>
<sequence>MLKPLRHVRMGAVGLLLLLLPAASPLDAPSDGFDPNGIPSDALGAIAQSGRVPIKSTVTADGKRGMITLAPSPPTSWSPKYMVSGSDVREMVESEQQALVFCFSSDEEFLGKGAEDGKEFESVLGELIEGETTFSFGMVDVKRYPLVGEICGVKGGRGFTTTTLTLFKAGSPTLYEGPFKSPAIIAWVRHLTAPPTTFLHQPEQLDSLLSTSELPVVVAVFAGGSKAQSKTPSGIARGHFLASADQMRGVFVYVEMSARTANAAALFQSSAPFVPATSTFAVVRPARWVTKAEEPFLASHDFKGMHRFLLEHAWPLVQPFSNGWTARCTREKKAQVVLLFEMASQANKLRYVLRQYHKLIHADANFSQRFSFSMVDPSKLPAALEARFESSLINGAYVSSFGDEAKAFMLLVFNASSGQHWVNSALVGTTADSLDAARFTGFLQGILIGEEKPLIQGDAAAEAAGLKKMSFGLDGMSDASAGDSKRVKKRKKKKSLPPKKEL</sequence>
<dbReference type="AlphaFoldDB" id="A0AB34JHC1"/>
<proteinExistence type="predicted"/>
<evidence type="ECO:0000313" key="3">
    <source>
        <dbReference type="EMBL" id="KAL1521000.1"/>
    </source>
</evidence>
<name>A0AB34JHC1_PRYPA</name>
<organism evidence="3 4">
    <name type="scientific">Prymnesium parvum</name>
    <name type="common">Toxic golden alga</name>
    <dbReference type="NCBI Taxonomy" id="97485"/>
    <lineage>
        <taxon>Eukaryota</taxon>
        <taxon>Haptista</taxon>
        <taxon>Haptophyta</taxon>
        <taxon>Prymnesiophyceae</taxon>
        <taxon>Prymnesiales</taxon>
        <taxon>Prymnesiaceae</taxon>
        <taxon>Prymnesium</taxon>
    </lineage>
</organism>
<feature type="region of interest" description="Disordered" evidence="1">
    <location>
        <begin position="476"/>
        <end position="502"/>
    </location>
</feature>
<evidence type="ECO:0000313" key="4">
    <source>
        <dbReference type="Proteomes" id="UP001515480"/>
    </source>
</evidence>
<keyword evidence="2" id="KW-0732">Signal</keyword>
<feature type="compositionally biased region" description="Basic residues" evidence="1">
    <location>
        <begin position="486"/>
        <end position="502"/>
    </location>
</feature>
<feature type="chain" id="PRO_5044258486" description="Thioredoxin domain-containing protein" evidence="2">
    <location>
        <begin position="26"/>
        <end position="502"/>
    </location>
</feature>
<evidence type="ECO:0008006" key="5">
    <source>
        <dbReference type="Google" id="ProtNLM"/>
    </source>
</evidence>